<dbReference type="Proteomes" id="UP000094043">
    <property type="component" value="Chromosome 8"/>
</dbReference>
<keyword evidence="2" id="KW-1185">Reference proteome</keyword>
<dbReference type="EMBL" id="CP143791">
    <property type="protein sequence ID" value="WVN91047.1"/>
    <property type="molecule type" value="Genomic_DNA"/>
</dbReference>
<dbReference type="AlphaFoldDB" id="A0AAJ8JZ76"/>
<accession>A0AAJ8JZ76</accession>
<evidence type="ECO:0000313" key="1">
    <source>
        <dbReference type="EMBL" id="WVN91047.1"/>
    </source>
</evidence>
<organism evidence="1 2">
    <name type="scientific">Cryptococcus depauperatus CBS 7841</name>
    <dbReference type="NCBI Taxonomy" id="1295531"/>
    <lineage>
        <taxon>Eukaryota</taxon>
        <taxon>Fungi</taxon>
        <taxon>Dikarya</taxon>
        <taxon>Basidiomycota</taxon>
        <taxon>Agaricomycotina</taxon>
        <taxon>Tremellomycetes</taxon>
        <taxon>Tremellales</taxon>
        <taxon>Cryptococcaceae</taxon>
        <taxon>Cryptococcus</taxon>
    </lineage>
</organism>
<name>A0AAJ8JZ76_9TREE</name>
<dbReference type="GeneID" id="91090502"/>
<protein>
    <submittedName>
        <fullName evidence="1">Uncharacterized protein</fullName>
    </submittedName>
</protein>
<gene>
    <name evidence="1" type="ORF">L203_106294</name>
</gene>
<dbReference type="KEGG" id="cdep:91090502"/>
<reference evidence="1" key="3">
    <citation type="submission" date="2024-01" db="EMBL/GenBank/DDBJ databases">
        <authorList>
            <person name="Coelho M.A."/>
            <person name="David-Palma M."/>
            <person name="Shea T."/>
            <person name="Sun S."/>
            <person name="Cuomo C.A."/>
            <person name="Heitman J."/>
        </authorList>
    </citation>
    <scope>NUCLEOTIDE SEQUENCE</scope>
    <source>
        <strain evidence="1">CBS 7841</strain>
    </source>
</reference>
<sequence length="485" mass="55294">MSIPSLTVDLWSHILSYCIERPTKGKGYACQKTLVNALRVNSTLFLAAAPHLYSKAIVHDSNSFFQGSDCQITTFLSGQQMDYEYLRRGQTKLPLLRHVRHINFCWSTNDDVKETVEPERDDGTLWMPIVAEALRTMSRLLSIPRPPICPRIRVLAFTNPSDGFGYYFSHFLQQSLRLFRPQVICINGFSGAVLSNVFEFSMSGLPNLVVIHGSLDWKLRVMGGTKNRICLVNPRANNSSENSPQRSETLGLAHEIPEWPGINENVAVIATDDEEDSWEDYDDSYSVQTPAELRPESPIELHLGSFDVEDLEDNYYNYGYGVDEDYNFTVDYDEDPYERDFDLACNDMASSIFDEYPQSTYSEYTIIDMFQHLIAQTFNSQTHAIDTRQKLIRNTTIEVYGLESYLSVEALADEDLEWDVNDSDETIMSRGLKRIEATVKLNFATDFKMDVETLTFRLIWGEEMPACDCGGRPSQCAIEREKAPS</sequence>
<proteinExistence type="predicted"/>
<evidence type="ECO:0000313" key="2">
    <source>
        <dbReference type="Proteomes" id="UP000094043"/>
    </source>
</evidence>
<reference evidence="1" key="1">
    <citation type="submission" date="2016-06" db="EMBL/GenBank/DDBJ databases">
        <authorList>
            <person name="Cuomo C."/>
            <person name="Litvintseva A."/>
            <person name="Heitman J."/>
            <person name="Chen Y."/>
            <person name="Sun S."/>
            <person name="Springer D."/>
            <person name="Dromer F."/>
            <person name="Young S."/>
            <person name="Zeng Q."/>
            <person name="Chapman S."/>
            <person name="Gujja S."/>
            <person name="Saif S."/>
            <person name="Birren B."/>
        </authorList>
    </citation>
    <scope>NUCLEOTIDE SEQUENCE</scope>
    <source>
        <strain evidence="1">CBS 7841</strain>
    </source>
</reference>
<dbReference type="RefSeq" id="XP_066071747.1">
    <property type="nucleotide sequence ID" value="XM_066215650.1"/>
</dbReference>
<reference evidence="1" key="2">
    <citation type="journal article" date="2022" name="Elife">
        <title>Obligate sexual reproduction of a homothallic fungus closely related to the Cryptococcus pathogenic species complex.</title>
        <authorList>
            <person name="Passer A.R."/>
            <person name="Clancey S.A."/>
            <person name="Shea T."/>
            <person name="David-Palma M."/>
            <person name="Averette A.F."/>
            <person name="Boekhout T."/>
            <person name="Porcel B.M."/>
            <person name="Nowrousian M."/>
            <person name="Cuomo C.A."/>
            <person name="Sun S."/>
            <person name="Heitman J."/>
            <person name="Coelho M.A."/>
        </authorList>
    </citation>
    <scope>NUCLEOTIDE SEQUENCE</scope>
    <source>
        <strain evidence="1">CBS 7841</strain>
    </source>
</reference>